<comment type="caution">
    <text evidence="1">The sequence shown here is derived from an EMBL/GenBank/DDBJ whole genome shotgun (WGS) entry which is preliminary data.</text>
</comment>
<protein>
    <submittedName>
        <fullName evidence="1">Uncharacterized protein</fullName>
    </submittedName>
</protein>
<gene>
    <name evidence="1" type="ORF">SR1949_01720</name>
</gene>
<organism evidence="1 2">
    <name type="scientific">Sphaerospermopsis reniformis</name>
    <dbReference type="NCBI Taxonomy" id="531300"/>
    <lineage>
        <taxon>Bacteria</taxon>
        <taxon>Bacillati</taxon>
        <taxon>Cyanobacteriota</taxon>
        <taxon>Cyanophyceae</taxon>
        <taxon>Nostocales</taxon>
        <taxon>Aphanizomenonaceae</taxon>
        <taxon>Sphaerospermopsis</taxon>
    </lineage>
</organism>
<dbReference type="RefSeq" id="WP_137666047.1">
    <property type="nucleotide sequence ID" value="NZ_BJCE01000003.1"/>
</dbReference>
<reference evidence="2" key="1">
    <citation type="submission" date="2019-02" db="EMBL/GenBank/DDBJ databases">
        <title>Draft genome sequence of Sphaerospermopsis reniformis NIES-1949.</title>
        <authorList>
            <person name="Yamaguchi H."/>
            <person name="Suzuki S."/>
            <person name="Kawachi M."/>
        </authorList>
    </citation>
    <scope>NUCLEOTIDE SEQUENCE [LARGE SCALE GENOMIC DNA]</scope>
    <source>
        <strain evidence="2">NIES-1949</strain>
    </source>
</reference>
<name>A0A479ZQV9_9CYAN</name>
<dbReference type="Proteomes" id="UP000300142">
    <property type="component" value="Unassembled WGS sequence"/>
</dbReference>
<dbReference type="SUPFAM" id="SSF47598">
    <property type="entry name" value="Ribbon-helix-helix"/>
    <property type="match status" value="1"/>
</dbReference>
<dbReference type="InterPro" id="IPR013321">
    <property type="entry name" value="Arc_rbn_hlx_hlx"/>
</dbReference>
<dbReference type="InterPro" id="IPR010985">
    <property type="entry name" value="Ribbon_hlx_hlx"/>
</dbReference>
<keyword evidence="2" id="KW-1185">Reference proteome</keyword>
<dbReference type="GO" id="GO:0006355">
    <property type="term" value="P:regulation of DNA-templated transcription"/>
    <property type="evidence" value="ECO:0007669"/>
    <property type="project" value="InterPro"/>
</dbReference>
<dbReference type="EMBL" id="BJCE01000003">
    <property type="protein sequence ID" value="GCL35080.1"/>
    <property type="molecule type" value="Genomic_DNA"/>
</dbReference>
<proteinExistence type="predicted"/>
<dbReference type="AlphaFoldDB" id="A0A479ZQV9"/>
<dbReference type="Gene3D" id="1.10.1220.10">
    <property type="entry name" value="Met repressor-like"/>
    <property type="match status" value="1"/>
</dbReference>
<evidence type="ECO:0000313" key="2">
    <source>
        <dbReference type="Proteomes" id="UP000300142"/>
    </source>
</evidence>
<accession>A0A479ZQV9</accession>
<sequence length="67" mass="7862">MQNRLSSVSISAMSENLDEKMVSYRVFLPEQLRTEFKVCCARDNTNMSEKTRELVEKYIQERQQKGG</sequence>
<evidence type="ECO:0000313" key="1">
    <source>
        <dbReference type="EMBL" id="GCL35080.1"/>
    </source>
</evidence>